<accession>A0A267G5V8</accession>
<dbReference type="AlphaFoldDB" id="A0A267G5V8"/>
<name>A0A267G5V8_9PLAT</name>
<evidence type="ECO:0000313" key="1">
    <source>
        <dbReference type="EMBL" id="PAA80642.1"/>
    </source>
</evidence>
<keyword evidence="2" id="KW-1185">Reference proteome</keyword>
<proteinExistence type="predicted"/>
<dbReference type="Proteomes" id="UP000215902">
    <property type="component" value="Unassembled WGS sequence"/>
</dbReference>
<reference evidence="1 2" key="1">
    <citation type="submission" date="2017-06" db="EMBL/GenBank/DDBJ databases">
        <title>A platform for efficient transgenesis in Macrostomum lignano, a flatworm model organism for stem cell research.</title>
        <authorList>
            <person name="Berezikov E."/>
        </authorList>
    </citation>
    <scope>NUCLEOTIDE SEQUENCE [LARGE SCALE GENOMIC DNA]</scope>
    <source>
        <strain evidence="1">DV1</strain>
        <tissue evidence="1">Whole organism</tissue>
    </source>
</reference>
<comment type="caution">
    <text evidence="1">The sequence shown here is derived from an EMBL/GenBank/DDBJ whole genome shotgun (WGS) entry which is preliminary data.</text>
</comment>
<organism evidence="1 2">
    <name type="scientific">Macrostomum lignano</name>
    <dbReference type="NCBI Taxonomy" id="282301"/>
    <lineage>
        <taxon>Eukaryota</taxon>
        <taxon>Metazoa</taxon>
        <taxon>Spiralia</taxon>
        <taxon>Lophotrochozoa</taxon>
        <taxon>Platyhelminthes</taxon>
        <taxon>Rhabditophora</taxon>
        <taxon>Macrostomorpha</taxon>
        <taxon>Macrostomida</taxon>
        <taxon>Macrostomidae</taxon>
        <taxon>Macrostomum</taxon>
    </lineage>
</organism>
<gene>
    <name evidence="1" type="ORF">BOX15_Mlig034560g2</name>
</gene>
<dbReference type="EMBL" id="NIVC01000572">
    <property type="protein sequence ID" value="PAA80642.1"/>
    <property type="molecule type" value="Genomic_DNA"/>
</dbReference>
<evidence type="ECO:0000313" key="2">
    <source>
        <dbReference type="Proteomes" id="UP000215902"/>
    </source>
</evidence>
<sequence length="1178" mass="135554">MDATVLEILPQPPNPTPLLNFFPNEEYFDFLKSRYNELKTRDGLLGVDECKNEDAEKTFGFFAKAFIFVFLGNEYLFRNQATEGQRFLNLFKNLIGKQAADTLNHAASPNSDPECSGGVIDEGSMNKGNNTRAFSKLPKDNREGNGAITSQLSQHEGIVTESKENNTNRRISVKASAKFLMANRYADKYEELIKECFKPKSSNKSGESKAASSQLTFEWTHEHSCTLQFITLHYIVGECRLMLFNRTSVRAHRLREKTKFLFWLCTDYIRRAPKESKVFVDLSRHATGSILFSCGMQQGTFEHWYLSKAFLCFEAMINWKPRKHSRIVRKLDSDIRVVDESIEGILKLAAIFIELRQTTKARKLIDQALKLNKLPADTEIVCKTYFTAYAMYLNGLIDFEETCPLASKLNAGSRLLDREKLMKAYRSAKKHLRECLKNLTEEISELGLTASAYTLMGIVCVNEAADFTMEHEGGLYYLEKAVSLESKFETNTIMAANMIQILQQGTTLATTQAARDKCRELYFTIVTTREPETIRSQVDVPTDVEASSQSDSVFNVVAKAREFTDGYREGSLAYWKKELNNILDRSQILHRLVFLLFLSRHNLRSYFLRKAECRQAKVSRLISLAFGLKLETNGSFSFKAMSESFPRHCRELIFVVAFWTVNEGMLALGNALEYYQQKSAAEVRQRWDDGDESFASQLVSWALYSFRLSNKKSNDWKRAQECFRRGQDLFNAIRNSWKSDEIPALIFLENYLAEGFYRLNDVVAFDDRYKTDKKLITTTVDLLQDLNRLKRLEKSHNGPGIETLLSYLNSVCVNFPALLNRLLNQSAGRRNRRLHGGLVSSLLESTGILETFDFIIDTSQASDKLKQLDEAYVLCQKRGLMDTVAHALVHMQAGLQLLRYGEVNPFKPHYDSFSAAILKFRKAARILELICGDDVKVTYCYTVLSVLYSSQMQIDEQESRCLQCLRKCARIESNLIVKEASPSPWLWKCLDVARICREQFRMLRQNTNDEDALIEREWQSIFDKLFALLGRKTLMCQMPVDIDDASNSETMLAETLSDALVDWEEKRTVSMKGLTNLFRDRQFPEDCLPSDGEIRVYATYLNKLFSQHWELCHNGDNRDCPLEKLDVVRNHFLLGISEYSRQSVKEKNKIFTRLQQNHNLLLNECKFAKRFHYKFANF</sequence>
<protein>
    <submittedName>
        <fullName evidence="1">Uncharacterized protein</fullName>
    </submittedName>
</protein>